<keyword evidence="2" id="KW-1185">Reference proteome</keyword>
<dbReference type="EMBL" id="CAEQ01000682">
    <property type="protein sequence ID" value="CCD12341.1"/>
    <property type="molecule type" value="Genomic_DNA"/>
</dbReference>
<organism evidence="1 2">
    <name type="scientific">Trypanosoma congolense (strain IL3000)</name>
    <dbReference type="NCBI Taxonomy" id="1068625"/>
    <lineage>
        <taxon>Eukaryota</taxon>
        <taxon>Discoba</taxon>
        <taxon>Euglenozoa</taxon>
        <taxon>Kinetoplastea</taxon>
        <taxon>Metakinetoplastina</taxon>
        <taxon>Trypanosomatida</taxon>
        <taxon>Trypanosomatidae</taxon>
        <taxon>Trypanosoma</taxon>
        <taxon>Nannomonas</taxon>
    </lineage>
</organism>
<dbReference type="AlphaFoldDB" id="F9W592"/>
<comment type="caution">
    <text evidence="1">The sequence shown here is derived from an EMBL/GenBank/DDBJ whole genome shotgun (WGS) entry which is preliminary data.</text>
</comment>
<dbReference type="Proteomes" id="UP000000702">
    <property type="component" value="Unassembled WGS sequence"/>
</dbReference>
<sequence length="131" mass="14775">MHCAAMWEGLGEGIDKIIPVRVKQNNYIYTCTYIIEAKKGRCSTSGKKKDQASTYRSQTEMGNHRQIMHSRNTVTTVAKTNTKLAAPGGTVCFSCSSHTFSLPRAFHSTYKWSTDNRSCIPRIDGKYFLQK</sequence>
<evidence type="ECO:0000313" key="1">
    <source>
        <dbReference type="EMBL" id="CCD12341.1"/>
    </source>
</evidence>
<reference evidence="2" key="1">
    <citation type="submission" date="2011-07" db="EMBL/GenBank/DDBJ databases">
        <title>Divergent evolution of antigenic variation in African trypanosomes.</title>
        <authorList>
            <person name="Jackson A.P."/>
            <person name="Berry A."/>
            <person name="Allison H.C."/>
            <person name="Burton P."/>
            <person name="Anderson J."/>
            <person name="Aslett M."/>
            <person name="Brown R."/>
            <person name="Corton N."/>
            <person name="Harris D."/>
            <person name="Hauser H."/>
            <person name="Gamble J."/>
            <person name="Gilderthorp R."/>
            <person name="McQuillan J."/>
            <person name="Quail M.A."/>
            <person name="Sanders M."/>
            <person name="Van Tonder A."/>
            <person name="Ginger M.L."/>
            <person name="Donelson J.E."/>
            <person name="Field M.C."/>
            <person name="Barry J.D."/>
            <person name="Berriman M."/>
            <person name="Hertz-Fowler C."/>
        </authorList>
    </citation>
    <scope>NUCLEOTIDE SEQUENCE [LARGE SCALE GENOMIC DNA]</scope>
    <source>
        <strain evidence="2">IL3000</strain>
    </source>
</reference>
<accession>F9W592</accession>
<gene>
    <name evidence="1" type="ORF">TCIL3000_0_32320</name>
</gene>
<reference evidence="1 2" key="2">
    <citation type="journal article" date="2012" name="Proc. Natl. Acad. Sci. U.S.A.">
        <title>Antigenic diversity is generated by distinct evolutionary mechanisms in African trypanosome species.</title>
        <authorList>
            <person name="Jackson A.P."/>
            <person name="Berry A."/>
            <person name="Aslett M."/>
            <person name="Allison H.C."/>
            <person name="Burton P."/>
            <person name="Vavrova-Anderson J."/>
            <person name="Brown R."/>
            <person name="Browne H."/>
            <person name="Corton N."/>
            <person name="Hauser H."/>
            <person name="Gamble J."/>
            <person name="Gilderthorp R."/>
            <person name="Marcello L."/>
            <person name="McQuillan J."/>
            <person name="Otto T.D."/>
            <person name="Quail M.A."/>
            <person name="Sanders M.J."/>
            <person name="van Tonder A."/>
            <person name="Ginger M.L."/>
            <person name="Field M.C."/>
            <person name="Barry J.D."/>
            <person name="Hertz-Fowler C."/>
            <person name="Berriman M."/>
        </authorList>
    </citation>
    <scope>NUCLEOTIDE SEQUENCE [LARGE SCALE GENOMIC DNA]</scope>
    <source>
        <strain evidence="1 2">IL3000</strain>
    </source>
</reference>
<proteinExistence type="predicted"/>
<protein>
    <submittedName>
        <fullName evidence="1">Uncharacterized protein</fullName>
    </submittedName>
</protein>
<name>F9W592_TRYCI</name>
<evidence type="ECO:0000313" key="2">
    <source>
        <dbReference type="Proteomes" id="UP000000702"/>
    </source>
</evidence>